<comment type="caution">
    <text evidence="1">The sequence shown here is derived from an EMBL/GenBank/DDBJ whole genome shotgun (WGS) entry which is preliminary data.</text>
</comment>
<protein>
    <submittedName>
        <fullName evidence="1">Uncharacterized protein</fullName>
    </submittedName>
</protein>
<reference evidence="1" key="1">
    <citation type="submission" date="2022-04" db="EMBL/GenBank/DDBJ databases">
        <title>Genome of the entomopathogenic fungus Entomophthora muscae.</title>
        <authorList>
            <person name="Elya C."/>
            <person name="Lovett B.R."/>
            <person name="Lee E."/>
            <person name="Macias A.M."/>
            <person name="Hajek A.E."/>
            <person name="De Bivort B.L."/>
            <person name="Kasson M.T."/>
            <person name="De Fine Licht H.H."/>
            <person name="Stajich J.E."/>
        </authorList>
    </citation>
    <scope>NUCLEOTIDE SEQUENCE</scope>
    <source>
        <strain evidence="1">Berkeley</strain>
    </source>
</reference>
<dbReference type="Proteomes" id="UP001165960">
    <property type="component" value="Unassembled WGS sequence"/>
</dbReference>
<sequence length="51" mass="5836">MPTPKKTREPEKGLPEALPLAQKTKLERQYRGEIKSKITTNPPTHPLYPPK</sequence>
<gene>
    <name evidence="1" type="ORF">DSO57_1014077</name>
</gene>
<evidence type="ECO:0000313" key="2">
    <source>
        <dbReference type="Proteomes" id="UP001165960"/>
    </source>
</evidence>
<dbReference type="EMBL" id="QTSX02000763">
    <property type="protein sequence ID" value="KAJ9085425.1"/>
    <property type="molecule type" value="Genomic_DNA"/>
</dbReference>
<keyword evidence="2" id="KW-1185">Reference proteome</keyword>
<name>A0ACC2UFA1_9FUNG</name>
<organism evidence="1 2">
    <name type="scientific">Entomophthora muscae</name>
    <dbReference type="NCBI Taxonomy" id="34485"/>
    <lineage>
        <taxon>Eukaryota</taxon>
        <taxon>Fungi</taxon>
        <taxon>Fungi incertae sedis</taxon>
        <taxon>Zoopagomycota</taxon>
        <taxon>Entomophthoromycotina</taxon>
        <taxon>Entomophthoromycetes</taxon>
        <taxon>Entomophthorales</taxon>
        <taxon>Entomophthoraceae</taxon>
        <taxon>Entomophthora</taxon>
    </lineage>
</organism>
<evidence type="ECO:0000313" key="1">
    <source>
        <dbReference type="EMBL" id="KAJ9085425.1"/>
    </source>
</evidence>
<proteinExistence type="predicted"/>
<accession>A0ACC2UFA1</accession>